<reference evidence="1 2" key="1">
    <citation type="submission" date="2019-09" db="EMBL/GenBank/DDBJ databases">
        <title>Genome Sequences of Streptomyces kaniharaensis ATCC 21070.</title>
        <authorList>
            <person name="Zhu W."/>
            <person name="De Crecy-Lagard V."/>
            <person name="Richards N.G."/>
        </authorList>
    </citation>
    <scope>NUCLEOTIDE SEQUENCE [LARGE SCALE GENOMIC DNA]</scope>
    <source>
        <strain evidence="1 2">SF-557</strain>
    </source>
</reference>
<evidence type="ECO:0000313" key="2">
    <source>
        <dbReference type="Proteomes" id="UP000450000"/>
    </source>
</evidence>
<dbReference type="OrthoDB" id="4249759at2"/>
<organism evidence="1 2">
    <name type="scientific">Streptomyces kaniharaensis</name>
    <dbReference type="NCBI Taxonomy" id="212423"/>
    <lineage>
        <taxon>Bacteria</taxon>
        <taxon>Bacillati</taxon>
        <taxon>Actinomycetota</taxon>
        <taxon>Actinomycetes</taxon>
        <taxon>Kitasatosporales</taxon>
        <taxon>Streptomycetaceae</taxon>
        <taxon>Streptomyces</taxon>
    </lineage>
</organism>
<name>A0A6N7L3P8_9ACTN</name>
<protein>
    <submittedName>
        <fullName evidence="1">Uncharacterized protein</fullName>
    </submittedName>
</protein>
<dbReference type="AlphaFoldDB" id="A0A6N7L3P8"/>
<keyword evidence="2" id="KW-1185">Reference proteome</keyword>
<proteinExistence type="predicted"/>
<comment type="caution">
    <text evidence="1">The sequence shown here is derived from an EMBL/GenBank/DDBJ whole genome shotgun (WGS) entry which is preliminary data.</text>
</comment>
<dbReference type="EMBL" id="WBOF01000004">
    <property type="protein sequence ID" value="MQS17429.1"/>
    <property type="molecule type" value="Genomic_DNA"/>
</dbReference>
<gene>
    <name evidence="1" type="ORF">F7Q99_35920</name>
</gene>
<accession>A0A6N7L3P8</accession>
<dbReference type="InterPro" id="IPR045733">
    <property type="entry name" value="DUF6087"/>
</dbReference>
<dbReference type="Pfam" id="PF19565">
    <property type="entry name" value="DUF6087"/>
    <property type="match status" value="1"/>
</dbReference>
<dbReference type="Proteomes" id="UP000450000">
    <property type="component" value="Unassembled WGS sequence"/>
</dbReference>
<dbReference type="RefSeq" id="WP_153470240.1">
    <property type="nucleotide sequence ID" value="NZ_WBOF01000004.1"/>
</dbReference>
<evidence type="ECO:0000313" key="1">
    <source>
        <dbReference type="EMBL" id="MQS17429.1"/>
    </source>
</evidence>
<sequence>MPDDEESLSAWYARREARRRPIGERRVVSLQAGPSRGSHVDPQAPRIVQEWDGYTWQPVSVADDYPAACRAVSALDAAVAVPVPGFNPLGPGTGRHRKIPT</sequence>